<gene>
    <name evidence="1" type="ORF">CVT25_013468</name>
</gene>
<accession>A0A409WTM6</accession>
<protein>
    <submittedName>
        <fullName evidence="1">Uncharacterized protein</fullName>
    </submittedName>
</protein>
<name>A0A409WTM6_PSICY</name>
<dbReference type="InParanoid" id="A0A409WTM6"/>
<evidence type="ECO:0000313" key="2">
    <source>
        <dbReference type="Proteomes" id="UP000283269"/>
    </source>
</evidence>
<dbReference type="Proteomes" id="UP000283269">
    <property type="component" value="Unassembled WGS sequence"/>
</dbReference>
<sequence length="137" mass="15339">MSSATPSEDLPHIMQVDIPAKGTPEHRAYYYKKVEESIQRIVDTHVNCCPNFGTGKIWLSLGEAQKKTVVSNLMSVDYAPDSLIIADELKLDTILALQFTSEVFSTVKETPRRFREPKGSLLKTAIRHSSMAKEVSQ</sequence>
<proteinExistence type="predicted"/>
<dbReference type="OrthoDB" id="10481480at2759"/>
<dbReference type="EMBL" id="NHYD01003205">
    <property type="protein sequence ID" value="PPQ81868.1"/>
    <property type="molecule type" value="Genomic_DNA"/>
</dbReference>
<organism evidence="1 2">
    <name type="scientific">Psilocybe cyanescens</name>
    <dbReference type="NCBI Taxonomy" id="93625"/>
    <lineage>
        <taxon>Eukaryota</taxon>
        <taxon>Fungi</taxon>
        <taxon>Dikarya</taxon>
        <taxon>Basidiomycota</taxon>
        <taxon>Agaricomycotina</taxon>
        <taxon>Agaricomycetes</taxon>
        <taxon>Agaricomycetidae</taxon>
        <taxon>Agaricales</taxon>
        <taxon>Agaricineae</taxon>
        <taxon>Strophariaceae</taxon>
        <taxon>Psilocybe</taxon>
    </lineage>
</organism>
<dbReference type="AlphaFoldDB" id="A0A409WTM6"/>
<comment type="caution">
    <text evidence="1">The sequence shown here is derived from an EMBL/GenBank/DDBJ whole genome shotgun (WGS) entry which is preliminary data.</text>
</comment>
<keyword evidence="2" id="KW-1185">Reference proteome</keyword>
<evidence type="ECO:0000313" key="1">
    <source>
        <dbReference type="EMBL" id="PPQ81868.1"/>
    </source>
</evidence>
<reference evidence="1 2" key="1">
    <citation type="journal article" date="2018" name="Evol. Lett.">
        <title>Horizontal gene cluster transfer increased hallucinogenic mushroom diversity.</title>
        <authorList>
            <person name="Reynolds H.T."/>
            <person name="Vijayakumar V."/>
            <person name="Gluck-Thaler E."/>
            <person name="Korotkin H.B."/>
            <person name="Matheny P.B."/>
            <person name="Slot J.C."/>
        </authorList>
    </citation>
    <scope>NUCLEOTIDE SEQUENCE [LARGE SCALE GENOMIC DNA]</scope>
    <source>
        <strain evidence="1 2">2631</strain>
    </source>
</reference>